<evidence type="ECO:0000313" key="2">
    <source>
        <dbReference type="EMBL" id="KAK9006655.1"/>
    </source>
</evidence>
<dbReference type="EMBL" id="JBBPBN010000028">
    <property type="protein sequence ID" value="KAK9006655.1"/>
    <property type="molecule type" value="Genomic_DNA"/>
</dbReference>
<feature type="compositionally biased region" description="Low complexity" evidence="1">
    <location>
        <begin position="17"/>
        <end position="27"/>
    </location>
</feature>
<sequence>MVGVLHEDEEEGDDAVTTGSWSTTSTTQIERIERGIGKEDGKEDRKDGDAFNFDEIQDVVEMDGEEEDE</sequence>
<dbReference type="Proteomes" id="UP001396334">
    <property type="component" value="Unassembled WGS sequence"/>
</dbReference>
<name>A0ABR2R152_9ROSI</name>
<accession>A0ABR2R152</accession>
<gene>
    <name evidence="2" type="ORF">V6N11_018989</name>
</gene>
<evidence type="ECO:0000256" key="1">
    <source>
        <dbReference type="SAM" id="MobiDB-lite"/>
    </source>
</evidence>
<feature type="compositionally biased region" description="Acidic residues" evidence="1">
    <location>
        <begin position="55"/>
        <end position="69"/>
    </location>
</feature>
<keyword evidence="3" id="KW-1185">Reference proteome</keyword>
<feature type="compositionally biased region" description="Basic and acidic residues" evidence="1">
    <location>
        <begin position="30"/>
        <end position="49"/>
    </location>
</feature>
<organism evidence="2 3">
    <name type="scientific">Hibiscus sabdariffa</name>
    <name type="common">roselle</name>
    <dbReference type="NCBI Taxonomy" id="183260"/>
    <lineage>
        <taxon>Eukaryota</taxon>
        <taxon>Viridiplantae</taxon>
        <taxon>Streptophyta</taxon>
        <taxon>Embryophyta</taxon>
        <taxon>Tracheophyta</taxon>
        <taxon>Spermatophyta</taxon>
        <taxon>Magnoliopsida</taxon>
        <taxon>eudicotyledons</taxon>
        <taxon>Gunneridae</taxon>
        <taxon>Pentapetalae</taxon>
        <taxon>rosids</taxon>
        <taxon>malvids</taxon>
        <taxon>Malvales</taxon>
        <taxon>Malvaceae</taxon>
        <taxon>Malvoideae</taxon>
        <taxon>Hibiscus</taxon>
    </lineage>
</organism>
<proteinExistence type="predicted"/>
<evidence type="ECO:0000313" key="3">
    <source>
        <dbReference type="Proteomes" id="UP001396334"/>
    </source>
</evidence>
<protein>
    <submittedName>
        <fullName evidence="2">Uncharacterized protein</fullName>
    </submittedName>
</protein>
<feature type="region of interest" description="Disordered" evidence="1">
    <location>
        <begin position="1"/>
        <end position="69"/>
    </location>
</feature>
<reference evidence="2 3" key="1">
    <citation type="journal article" date="2024" name="G3 (Bethesda)">
        <title>Genome assembly of Hibiscus sabdariffa L. provides insights into metabolisms of medicinal natural products.</title>
        <authorList>
            <person name="Kim T."/>
        </authorList>
    </citation>
    <scope>NUCLEOTIDE SEQUENCE [LARGE SCALE GENOMIC DNA]</scope>
    <source>
        <strain evidence="2">TK-2024</strain>
        <tissue evidence="2">Old leaves</tissue>
    </source>
</reference>
<comment type="caution">
    <text evidence="2">The sequence shown here is derived from an EMBL/GenBank/DDBJ whole genome shotgun (WGS) entry which is preliminary data.</text>
</comment>